<dbReference type="OrthoDB" id="9796085at2"/>
<dbReference type="InterPro" id="IPR037175">
    <property type="entry name" value="KFase_sf"/>
</dbReference>
<dbReference type="Proteomes" id="UP000271031">
    <property type="component" value="Unassembled WGS sequence"/>
</dbReference>
<dbReference type="Pfam" id="PF04199">
    <property type="entry name" value="Cyclase"/>
    <property type="match status" value="1"/>
</dbReference>
<dbReference type="GO" id="GO:0004061">
    <property type="term" value="F:arylformamidase activity"/>
    <property type="evidence" value="ECO:0007669"/>
    <property type="project" value="InterPro"/>
</dbReference>
<comment type="caution">
    <text evidence="1">The sequence shown here is derived from an EMBL/GenBank/DDBJ whole genome shotgun (WGS) entry which is preliminary data.</text>
</comment>
<protein>
    <submittedName>
        <fullName evidence="1">Cyclase family protein</fullName>
    </submittedName>
</protein>
<name>A0A3M8DBQ9_9BACL</name>
<dbReference type="PANTHER" id="PTHR31118">
    <property type="entry name" value="CYCLASE-LIKE PROTEIN 2"/>
    <property type="match status" value="1"/>
</dbReference>
<dbReference type="Gene3D" id="3.50.30.50">
    <property type="entry name" value="Putative cyclase"/>
    <property type="match status" value="1"/>
</dbReference>
<evidence type="ECO:0000313" key="2">
    <source>
        <dbReference type="Proteomes" id="UP000271031"/>
    </source>
</evidence>
<dbReference type="EMBL" id="RHHQ01000014">
    <property type="protein sequence ID" value="RNB85464.1"/>
    <property type="molecule type" value="Genomic_DNA"/>
</dbReference>
<proteinExistence type="predicted"/>
<dbReference type="InterPro" id="IPR007325">
    <property type="entry name" value="KFase/CYL"/>
</dbReference>
<keyword evidence="2" id="KW-1185">Reference proteome</keyword>
<dbReference type="RefSeq" id="WP_122919469.1">
    <property type="nucleotide sequence ID" value="NZ_RHHQ01000014.1"/>
</dbReference>
<dbReference type="PANTHER" id="PTHR31118:SF32">
    <property type="entry name" value="KYNURENINE FORMAMIDASE"/>
    <property type="match status" value="1"/>
</dbReference>
<gene>
    <name evidence="1" type="ORF">EDM56_18845</name>
</gene>
<organism evidence="1 2">
    <name type="scientific">Brevibacillus fluminis</name>
    <dbReference type="NCBI Taxonomy" id="511487"/>
    <lineage>
        <taxon>Bacteria</taxon>
        <taxon>Bacillati</taxon>
        <taxon>Bacillota</taxon>
        <taxon>Bacilli</taxon>
        <taxon>Bacillales</taxon>
        <taxon>Paenibacillaceae</taxon>
        <taxon>Brevibacillus</taxon>
    </lineage>
</organism>
<accession>A0A3M8DBQ9</accession>
<dbReference type="GO" id="GO:0019441">
    <property type="term" value="P:L-tryptophan catabolic process to kynurenine"/>
    <property type="evidence" value="ECO:0007669"/>
    <property type="project" value="InterPro"/>
</dbReference>
<reference evidence="1 2" key="1">
    <citation type="submission" date="2018-10" db="EMBL/GenBank/DDBJ databases">
        <title>Phylogenomics of Brevibacillus.</title>
        <authorList>
            <person name="Dunlap C."/>
        </authorList>
    </citation>
    <scope>NUCLEOTIDE SEQUENCE [LARGE SCALE GENOMIC DNA]</scope>
    <source>
        <strain evidence="1 2">JCM 15716</strain>
    </source>
</reference>
<dbReference type="AlphaFoldDB" id="A0A3M8DBQ9"/>
<dbReference type="SUPFAM" id="SSF102198">
    <property type="entry name" value="Putative cyclase"/>
    <property type="match status" value="1"/>
</dbReference>
<sequence>MSFRKIMKNNEGIIDFTRPIEHGMPIYPGEPEVSIEYRQTGQYATVALSLSSHSGTSVDTPKHIIPEGATLDEYPLANWISHGGIVAFRDLQEKDVIEPADLENATAAFRDILPGSFLFIRTGWEAYWGKENYFKHPYLSAASTEWLVKQGVALVGIDAPNIDASWNNEDIAHKTLLENDVLVVENLCNLTGCLSDVHSFVPLQEIFVIPMPLAKSDGAPVRVFASMKKNCDGCVDTEDLVPKKHS</sequence>
<evidence type="ECO:0000313" key="1">
    <source>
        <dbReference type="EMBL" id="RNB85464.1"/>
    </source>
</evidence>